<dbReference type="GO" id="GO:0008823">
    <property type="term" value="F:cupric reductase (NADH) activity"/>
    <property type="evidence" value="ECO:0007669"/>
    <property type="project" value="TreeGrafter"/>
</dbReference>
<dbReference type="AlphaFoldDB" id="A0A545TC47"/>
<evidence type="ECO:0000259" key="2">
    <source>
        <dbReference type="Pfam" id="PF03807"/>
    </source>
</evidence>
<dbReference type="InterPro" id="IPR051267">
    <property type="entry name" value="STEAP_metalloreductase"/>
</dbReference>
<keyword evidence="1" id="KW-0560">Oxidoreductase</keyword>
<comment type="caution">
    <text evidence="3">The sequence shown here is derived from an EMBL/GenBank/DDBJ whole genome shotgun (WGS) entry which is preliminary data.</text>
</comment>
<gene>
    <name evidence="3" type="ORF">FLL45_07460</name>
</gene>
<name>A0A545TC47_9GAMM</name>
<accession>A0A545TC47</accession>
<dbReference type="Proteomes" id="UP000317839">
    <property type="component" value="Unassembled WGS sequence"/>
</dbReference>
<keyword evidence="3" id="KW-0238">DNA-binding</keyword>
<evidence type="ECO:0000256" key="1">
    <source>
        <dbReference type="ARBA" id="ARBA00023002"/>
    </source>
</evidence>
<organism evidence="3 4">
    <name type="scientific">Aliikangiella marina</name>
    <dbReference type="NCBI Taxonomy" id="1712262"/>
    <lineage>
        <taxon>Bacteria</taxon>
        <taxon>Pseudomonadati</taxon>
        <taxon>Pseudomonadota</taxon>
        <taxon>Gammaproteobacteria</taxon>
        <taxon>Oceanospirillales</taxon>
        <taxon>Pleioneaceae</taxon>
        <taxon>Aliikangiella</taxon>
    </lineage>
</organism>
<dbReference type="PANTHER" id="PTHR14239:SF0">
    <property type="entry name" value="F420-DEPENDENT NADP REDUCTASE"/>
    <property type="match status" value="1"/>
</dbReference>
<dbReference type="Gene3D" id="3.40.50.720">
    <property type="entry name" value="NAD(P)-binding Rossmann-like Domain"/>
    <property type="match status" value="1"/>
</dbReference>
<reference evidence="3 4" key="1">
    <citation type="submission" date="2019-06" db="EMBL/GenBank/DDBJ databases">
        <title>Draft genome of Aliikangiella marina GYP-15.</title>
        <authorList>
            <person name="Wang G."/>
        </authorList>
    </citation>
    <scope>NUCLEOTIDE SEQUENCE [LARGE SCALE GENOMIC DNA]</scope>
    <source>
        <strain evidence="3 4">GYP-15</strain>
    </source>
</reference>
<sequence>MNIGIIGSGIVAQTLAAGFEKHGYQVKLGTRNPAQLDKFVTDNPSIQVGSFADAAEYAELVVLAVKGSVAESALEMAGAENLSGKTLIDANNPISDEPPVNGVLQFFTEQNDSLMERLQSRFPETNFVKAFSSVGSAMMVNPQYSQGRPSMFICGNNNDAKKQVGKILDQFGWEIEDMGSVEAARAIEPLCMLWCIKGFNQNHWTHAFKLLN</sequence>
<evidence type="ECO:0000313" key="3">
    <source>
        <dbReference type="EMBL" id="TQV74792.1"/>
    </source>
</evidence>
<proteinExistence type="predicted"/>
<dbReference type="GO" id="GO:0052851">
    <property type="term" value="F:ferric-chelate reductase (NADPH) activity"/>
    <property type="evidence" value="ECO:0007669"/>
    <property type="project" value="TreeGrafter"/>
</dbReference>
<keyword evidence="4" id="KW-1185">Reference proteome</keyword>
<evidence type="ECO:0000313" key="4">
    <source>
        <dbReference type="Proteomes" id="UP000317839"/>
    </source>
</evidence>
<dbReference type="SUPFAM" id="SSF51735">
    <property type="entry name" value="NAD(P)-binding Rossmann-fold domains"/>
    <property type="match status" value="1"/>
</dbReference>
<dbReference type="RefSeq" id="WP_142941410.1">
    <property type="nucleotide sequence ID" value="NZ_VIKR01000002.1"/>
</dbReference>
<dbReference type="GO" id="GO:0015677">
    <property type="term" value="P:copper ion import"/>
    <property type="evidence" value="ECO:0007669"/>
    <property type="project" value="TreeGrafter"/>
</dbReference>
<protein>
    <submittedName>
        <fullName evidence="3">DNA-binding protein</fullName>
    </submittedName>
</protein>
<feature type="domain" description="Pyrroline-5-carboxylate reductase catalytic N-terminal" evidence="2">
    <location>
        <begin position="3"/>
        <end position="93"/>
    </location>
</feature>
<dbReference type="GO" id="GO:0003677">
    <property type="term" value="F:DNA binding"/>
    <property type="evidence" value="ECO:0007669"/>
    <property type="project" value="UniProtKB-KW"/>
</dbReference>
<dbReference type="OrthoDB" id="1523398at2"/>
<dbReference type="InterPro" id="IPR036291">
    <property type="entry name" value="NAD(P)-bd_dom_sf"/>
</dbReference>
<dbReference type="EMBL" id="VIKR01000002">
    <property type="protein sequence ID" value="TQV74792.1"/>
    <property type="molecule type" value="Genomic_DNA"/>
</dbReference>
<dbReference type="PANTHER" id="PTHR14239">
    <property type="entry name" value="DUDULIN-RELATED"/>
    <property type="match status" value="1"/>
</dbReference>
<dbReference type="InterPro" id="IPR028939">
    <property type="entry name" value="P5C_Rdtase_cat_N"/>
</dbReference>
<dbReference type="Pfam" id="PF03807">
    <property type="entry name" value="F420_oxidored"/>
    <property type="match status" value="1"/>
</dbReference>
<dbReference type="GO" id="GO:0005886">
    <property type="term" value="C:plasma membrane"/>
    <property type="evidence" value="ECO:0007669"/>
    <property type="project" value="TreeGrafter"/>
</dbReference>